<dbReference type="EMBL" id="CP001769">
    <property type="protein sequence ID" value="ADB37327.1"/>
    <property type="molecule type" value="Genomic_DNA"/>
</dbReference>
<dbReference type="KEGG" id="sli:Slin_1277"/>
<evidence type="ECO:0000313" key="1">
    <source>
        <dbReference type="EMBL" id="ADB37327.1"/>
    </source>
</evidence>
<organism evidence="1 2">
    <name type="scientific">Spirosoma linguale (strain ATCC 33905 / DSM 74 / LMG 10896 / Claus 1)</name>
    <dbReference type="NCBI Taxonomy" id="504472"/>
    <lineage>
        <taxon>Bacteria</taxon>
        <taxon>Pseudomonadati</taxon>
        <taxon>Bacteroidota</taxon>
        <taxon>Cytophagia</taxon>
        <taxon>Cytophagales</taxon>
        <taxon>Cytophagaceae</taxon>
        <taxon>Spirosoma</taxon>
    </lineage>
</organism>
<keyword evidence="2" id="KW-1185">Reference proteome</keyword>
<dbReference type="HOGENOM" id="CLU_2685978_0_0_10"/>
<dbReference type="Proteomes" id="UP000002028">
    <property type="component" value="Chromosome"/>
</dbReference>
<gene>
    <name evidence="1" type="ordered locus">Slin_1277</name>
</gene>
<accession>D2QLX1</accession>
<protein>
    <submittedName>
        <fullName evidence="1">Uncharacterized protein</fullName>
    </submittedName>
</protein>
<dbReference type="AlphaFoldDB" id="D2QLX1"/>
<evidence type="ECO:0000313" key="2">
    <source>
        <dbReference type="Proteomes" id="UP000002028"/>
    </source>
</evidence>
<sequence>MVNIYSLKIVNLGTGRILTDPFIHSAPHRQLDGSHWAMNIVFTNRYLIFISGMSGTVSISSSDFTMSWVPVLYF</sequence>
<name>D2QLX1_SPILD</name>
<proteinExistence type="predicted"/>
<reference evidence="1 2" key="1">
    <citation type="journal article" date="2010" name="Stand. Genomic Sci.">
        <title>Complete genome sequence of Spirosoma linguale type strain (1).</title>
        <authorList>
            <person name="Lail K."/>
            <person name="Sikorski J."/>
            <person name="Saunders E."/>
            <person name="Lapidus A."/>
            <person name="Glavina Del Rio T."/>
            <person name="Copeland A."/>
            <person name="Tice H."/>
            <person name="Cheng J.-F."/>
            <person name="Lucas S."/>
            <person name="Nolan M."/>
            <person name="Bruce D."/>
            <person name="Goodwin L."/>
            <person name="Pitluck S."/>
            <person name="Ivanova N."/>
            <person name="Mavromatis K."/>
            <person name="Ovchinnikova G."/>
            <person name="Pati A."/>
            <person name="Chen A."/>
            <person name="Palaniappan K."/>
            <person name="Land M."/>
            <person name="Hauser L."/>
            <person name="Chang Y.-J."/>
            <person name="Jeffries C.D."/>
            <person name="Chain P."/>
            <person name="Brettin T."/>
            <person name="Detter J.C."/>
            <person name="Schuetze A."/>
            <person name="Rohde M."/>
            <person name="Tindall B.J."/>
            <person name="Goeker M."/>
            <person name="Bristow J."/>
            <person name="Eisen J.A."/>
            <person name="Markowitz V."/>
            <person name="Hugenholtz P."/>
            <person name="Kyrpides N.C."/>
            <person name="Klenk H.-P."/>
            <person name="Chen F."/>
        </authorList>
    </citation>
    <scope>NUCLEOTIDE SEQUENCE [LARGE SCALE GENOMIC DNA]</scope>
    <source>
        <strain evidence="2">ATCC 33905 / DSM 74 / LMG 10896 / Claus 1</strain>
    </source>
</reference>